<dbReference type="AlphaFoldDB" id="A0A194S5C9"/>
<feature type="transmembrane region" description="Helical" evidence="3">
    <location>
        <begin position="285"/>
        <end position="306"/>
    </location>
</feature>
<evidence type="ECO:0000313" key="5">
    <source>
        <dbReference type="EMBL" id="KPV75739.1"/>
    </source>
</evidence>
<feature type="compositionally biased region" description="Basic and acidic residues" evidence="2">
    <location>
        <begin position="449"/>
        <end position="466"/>
    </location>
</feature>
<protein>
    <recommendedName>
        <fullName evidence="4">Major facilitator superfamily (MFS) profile domain-containing protein</fullName>
    </recommendedName>
</protein>
<keyword evidence="6" id="KW-1185">Reference proteome</keyword>
<feature type="transmembrane region" description="Helical" evidence="3">
    <location>
        <begin position="206"/>
        <end position="224"/>
    </location>
</feature>
<keyword evidence="3" id="KW-1133">Transmembrane helix</keyword>
<feature type="transmembrane region" description="Helical" evidence="3">
    <location>
        <begin position="410"/>
        <end position="428"/>
    </location>
</feature>
<evidence type="ECO:0000256" key="2">
    <source>
        <dbReference type="SAM" id="MobiDB-lite"/>
    </source>
</evidence>
<dbReference type="PROSITE" id="PS50850">
    <property type="entry name" value="MFS"/>
    <property type="match status" value="1"/>
</dbReference>
<dbReference type="Pfam" id="PF07690">
    <property type="entry name" value="MFS_1"/>
    <property type="match status" value="1"/>
</dbReference>
<dbReference type="EMBL" id="KQ474077">
    <property type="protein sequence ID" value="KPV75739.1"/>
    <property type="molecule type" value="Genomic_DNA"/>
</dbReference>
<dbReference type="RefSeq" id="XP_018271788.1">
    <property type="nucleotide sequence ID" value="XM_018413278.1"/>
</dbReference>
<feature type="transmembrane region" description="Helical" evidence="3">
    <location>
        <begin position="174"/>
        <end position="194"/>
    </location>
</feature>
<feature type="region of interest" description="Disordered" evidence="2">
    <location>
        <begin position="449"/>
        <end position="473"/>
    </location>
</feature>
<gene>
    <name evidence="5" type="ORF">RHOBADRAFT_35486</name>
</gene>
<dbReference type="PANTHER" id="PTHR42910">
    <property type="entry name" value="TRANSPORTER SCO4007-RELATED"/>
    <property type="match status" value="1"/>
</dbReference>
<proteinExistence type="predicted"/>
<sequence length="499" mass="53783">MVFDSSAGEEAGAGKATELAANARPRRTRDFGFLPVPRGCEPGEAFVFTRSLNWLMALGATVTVANLYVVQPILVELAVRFEVDYEQVTRVPSLLQGGYLVGLVLITPLGDLLPRRPLLLALIVIAAFLALGQALAPNFQTFEALSFLVGISSVPPQILVPLSADLAPPATRASCVSTVVSGLIGGMVVGRFFAGILTRYTGSPMHIFYFAFATQLALAVAFWWKLPAFPKKGLGLTYPQVLLSMVKLFFTKPALTQACFVGYCSCAVMVSWWTTLTFLLSDTPFSLNTFEIGLFGLTGICAIIWAPHAGKVTDRIHPWLTTLVALVVQLCTQALALGSARLSLAPVVICCILVDICHQSSTIGNQRRFFDVDPHARSRVNGVYMAFTFLGQTTGSSAGPKLFLRHGWRASYGLNVAFVVAAIAFLCARGPHAKGWVGWDGVWSLRREPKQGEGARGDEDAEKGELETADEAGQETVVVENGQQVELEPGDVALRSNKT</sequence>
<dbReference type="Gene3D" id="1.20.1250.20">
    <property type="entry name" value="MFS general substrate transporter like domains"/>
    <property type="match status" value="1"/>
</dbReference>
<dbReference type="CDD" id="cd17324">
    <property type="entry name" value="MFS_NepI_like"/>
    <property type="match status" value="1"/>
</dbReference>
<feature type="transmembrane region" description="Helical" evidence="3">
    <location>
        <begin position="318"/>
        <end position="337"/>
    </location>
</feature>
<accession>A0A194S5C9</accession>
<evidence type="ECO:0000259" key="4">
    <source>
        <dbReference type="PROSITE" id="PS50850"/>
    </source>
</evidence>
<dbReference type="InterPro" id="IPR020846">
    <property type="entry name" value="MFS_dom"/>
</dbReference>
<organism evidence="5 6">
    <name type="scientific">Rhodotorula graminis (strain WP1)</name>
    <dbReference type="NCBI Taxonomy" id="578459"/>
    <lineage>
        <taxon>Eukaryota</taxon>
        <taxon>Fungi</taxon>
        <taxon>Dikarya</taxon>
        <taxon>Basidiomycota</taxon>
        <taxon>Pucciniomycotina</taxon>
        <taxon>Microbotryomycetes</taxon>
        <taxon>Sporidiobolales</taxon>
        <taxon>Sporidiobolaceae</taxon>
        <taxon>Rhodotorula</taxon>
    </lineage>
</organism>
<dbReference type="Proteomes" id="UP000053890">
    <property type="component" value="Unassembled WGS sequence"/>
</dbReference>
<keyword evidence="3" id="KW-0472">Membrane</keyword>
<feature type="domain" description="Major facilitator superfamily (MFS) profile" evidence="4">
    <location>
        <begin position="52"/>
        <end position="434"/>
    </location>
</feature>
<comment type="subcellular location">
    <subcellularLocation>
        <location evidence="1">Membrane</location>
        <topology evidence="1">Multi-pass membrane protein</topology>
    </subcellularLocation>
</comment>
<dbReference type="GeneID" id="28973727"/>
<keyword evidence="3" id="KW-0812">Transmembrane</keyword>
<evidence type="ECO:0000256" key="1">
    <source>
        <dbReference type="ARBA" id="ARBA00004141"/>
    </source>
</evidence>
<reference evidence="5 6" key="1">
    <citation type="journal article" date="2015" name="Front. Microbiol.">
        <title>Genome sequence of the plant growth promoting endophytic yeast Rhodotorula graminis WP1.</title>
        <authorList>
            <person name="Firrincieli A."/>
            <person name="Otillar R."/>
            <person name="Salamov A."/>
            <person name="Schmutz J."/>
            <person name="Khan Z."/>
            <person name="Redman R.S."/>
            <person name="Fleck N.D."/>
            <person name="Lindquist E."/>
            <person name="Grigoriev I.V."/>
            <person name="Doty S.L."/>
        </authorList>
    </citation>
    <scope>NUCLEOTIDE SEQUENCE [LARGE SCALE GENOMIC DNA]</scope>
    <source>
        <strain evidence="5 6">WP1</strain>
    </source>
</reference>
<dbReference type="OrthoDB" id="2105912at2759"/>
<dbReference type="PANTHER" id="PTHR42910:SF1">
    <property type="entry name" value="MAJOR FACILITATOR SUPERFAMILY (MFS) PROFILE DOMAIN-CONTAINING PROTEIN"/>
    <property type="match status" value="1"/>
</dbReference>
<feature type="transmembrane region" description="Helical" evidence="3">
    <location>
        <begin position="254"/>
        <end position="273"/>
    </location>
</feature>
<feature type="transmembrane region" description="Helical" evidence="3">
    <location>
        <begin position="54"/>
        <end position="74"/>
    </location>
</feature>
<dbReference type="SUPFAM" id="SSF103473">
    <property type="entry name" value="MFS general substrate transporter"/>
    <property type="match status" value="1"/>
</dbReference>
<dbReference type="InterPro" id="IPR036259">
    <property type="entry name" value="MFS_trans_sf"/>
</dbReference>
<feature type="transmembrane region" description="Helical" evidence="3">
    <location>
        <begin position="94"/>
        <end position="113"/>
    </location>
</feature>
<name>A0A194S5C9_RHOGW</name>
<evidence type="ECO:0000256" key="3">
    <source>
        <dbReference type="SAM" id="Phobius"/>
    </source>
</evidence>
<feature type="transmembrane region" description="Helical" evidence="3">
    <location>
        <begin position="118"/>
        <end position="136"/>
    </location>
</feature>
<dbReference type="GO" id="GO:0022857">
    <property type="term" value="F:transmembrane transporter activity"/>
    <property type="evidence" value="ECO:0007669"/>
    <property type="project" value="InterPro"/>
</dbReference>
<dbReference type="InterPro" id="IPR011701">
    <property type="entry name" value="MFS"/>
</dbReference>
<evidence type="ECO:0000313" key="6">
    <source>
        <dbReference type="Proteomes" id="UP000053890"/>
    </source>
</evidence>
<dbReference type="GO" id="GO:0016020">
    <property type="term" value="C:membrane"/>
    <property type="evidence" value="ECO:0007669"/>
    <property type="project" value="UniProtKB-SubCell"/>
</dbReference>